<evidence type="ECO:0000259" key="1">
    <source>
        <dbReference type="Pfam" id="PF13280"/>
    </source>
</evidence>
<dbReference type="EMBL" id="QWIV01000005">
    <property type="protein sequence ID" value="RMZ60945.1"/>
    <property type="molecule type" value="Genomic_DNA"/>
</dbReference>
<sequence>MKKDFYLTRYALIIKRLENSPATYSQLKEYLLNSFEFQDAGIKSYSIRTLQRDIREISNLFNLSIHNKKKGDNRYYIESRPIMEVDEYNQKLLESFQVSNALNVHPNFSNFIFFETRKSTGAENFYDLFFAIRNKRVITFEYYNYKNKLMTARKVHPLALKESKDRWYLIASDTNDKVLKSFGLDRIHYLDVNKTKFKEKYKYNFREHFKNAFGVMNLAEQNPERIVLKCSKHQGEYIKSFPLHQSQKEIKENPNETFFEFFLHPTYDFMQEILSYGKEVTVLEPKSLVDDIRAHLQESLNAYLNCT</sequence>
<dbReference type="PANTHER" id="PTHR34580:SF9">
    <property type="entry name" value="SLL5097 PROTEIN"/>
    <property type="match status" value="1"/>
</dbReference>
<reference evidence="3 4" key="1">
    <citation type="submission" date="2018-08" db="EMBL/GenBank/DDBJ databases">
        <title>Chryseobacterium nematophagum: a novel matrix digesting pathogen of nematodes.</title>
        <authorList>
            <person name="Page A."/>
            <person name="Roberts M."/>
            <person name="Felix M.-A."/>
            <person name="Weir W."/>
        </authorList>
    </citation>
    <scope>NUCLEOTIDE SEQUENCE [LARGE SCALE GENOMIC DNA]</scope>
    <source>
        <strain evidence="3 4">JUb275</strain>
    </source>
</reference>
<evidence type="ECO:0000259" key="2">
    <source>
        <dbReference type="Pfam" id="PF25583"/>
    </source>
</evidence>
<gene>
    <name evidence="3" type="ORF">D1632_02950</name>
</gene>
<proteinExistence type="predicted"/>
<feature type="domain" description="WCX" evidence="2">
    <location>
        <begin position="223"/>
        <end position="298"/>
    </location>
</feature>
<name>A0A3M7LFR6_9FLAO</name>
<feature type="domain" description="WYL" evidence="1">
    <location>
        <begin position="124"/>
        <end position="190"/>
    </location>
</feature>
<organism evidence="3 4">
    <name type="scientific">Chryseobacterium nematophagum</name>
    <dbReference type="NCBI Taxonomy" id="2305228"/>
    <lineage>
        <taxon>Bacteria</taxon>
        <taxon>Pseudomonadati</taxon>
        <taxon>Bacteroidota</taxon>
        <taxon>Flavobacteriia</taxon>
        <taxon>Flavobacteriales</taxon>
        <taxon>Weeksellaceae</taxon>
        <taxon>Chryseobacterium group</taxon>
        <taxon>Chryseobacterium</taxon>
    </lineage>
</organism>
<keyword evidence="4" id="KW-1185">Reference proteome</keyword>
<dbReference type="PANTHER" id="PTHR34580">
    <property type="match status" value="1"/>
</dbReference>
<dbReference type="Pfam" id="PF13280">
    <property type="entry name" value="WYL"/>
    <property type="match status" value="1"/>
</dbReference>
<comment type="caution">
    <text evidence="3">The sequence shown here is derived from an EMBL/GenBank/DDBJ whole genome shotgun (WGS) entry which is preliminary data.</text>
</comment>
<dbReference type="PROSITE" id="PS52050">
    <property type="entry name" value="WYL"/>
    <property type="match status" value="1"/>
</dbReference>
<dbReference type="InterPro" id="IPR051534">
    <property type="entry name" value="CBASS_pafABC_assoc_protein"/>
</dbReference>
<evidence type="ECO:0000313" key="3">
    <source>
        <dbReference type="EMBL" id="RMZ60945.1"/>
    </source>
</evidence>
<dbReference type="InterPro" id="IPR057727">
    <property type="entry name" value="WCX_dom"/>
</dbReference>
<dbReference type="Proteomes" id="UP000267524">
    <property type="component" value="Unassembled WGS sequence"/>
</dbReference>
<dbReference type="AlphaFoldDB" id="A0A3M7LFR6"/>
<dbReference type="InterPro" id="IPR026881">
    <property type="entry name" value="WYL_dom"/>
</dbReference>
<evidence type="ECO:0000313" key="4">
    <source>
        <dbReference type="Proteomes" id="UP000267524"/>
    </source>
</evidence>
<protein>
    <submittedName>
        <fullName evidence="3">WYL domain-containing protein</fullName>
    </submittedName>
</protein>
<accession>A0A3M7LFR6</accession>
<dbReference type="Pfam" id="PF25583">
    <property type="entry name" value="WCX"/>
    <property type="match status" value="1"/>
</dbReference>
<dbReference type="RefSeq" id="WP_122545751.1">
    <property type="nucleotide sequence ID" value="NZ_QWIV01000005.1"/>
</dbReference>